<gene>
    <name evidence="2" type="ORF">OE88DRAFT_59215</name>
</gene>
<feature type="region of interest" description="Disordered" evidence="1">
    <location>
        <begin position="1"/>
        <end position="27"/>
    </location>
</feature>
<sequence>MPRRWHQLRRRARTSCRTASGRAGSSQTRCQAASPDWASLRRHVAVYHVVDDILFRRMHHIAFHSIQMDLRNSVLQFSPTTRARMYGLERCRYIPSLSDRYEMEMTHGASEAAFPLRHSACSAIAYTCALHPCLQPCKQMMMLSTIHTFLHYYAH</sequence>
<evidence type="ECO:0000256" key="1">
    <source>
        <dbReference type="SAM" id="MobiDB-lite"/>
    </source>
</evidence>
<organism evidence="2 3">
    <name type="scientific">Heliocybe sulcata</name>
    <dbReference type="NCBI Taxonomy" id="5364"/>
    <lineage>
        <taxon>Eukaryota</taxon>
        <taxon>Fungi</taxon>
        <taxon>Dikarya</taxon>
        <taxon>Basidiomycota</taxon>
        <taxon>Agaricomycotina</taxon>
        <taxon>Agaricomycetes</taxon>
        <taxon>Gloeophyllales</taxon>
        <taxon>Gloeophyllaceae</taxon>
        <taxon>Heliocybe</taxon>
    </lineage>
</organism>
<name>A0A5C3NSU9_9AGAM</name>
<evidence type="ECO:0000313" key="2">
    <source>
        <dbReference type="EMBL" id="TFK56801.1"/>
    </source>
</evidence>
<accession>A0A5C3NSU9</accession>
<keyword evidence="3" id="KW-1185">Reference proteome</keyword>
<proteinExistence type="predicted"/>
<dbReference type="AlphaFoldDB" id="A0A5C3NSU9"/>
<dbReference type="EMBL" id="ML213503">
    <property type="protein sequence ID" value="TFK56801.1"/>
    <property type="molecule type" value="Genomic_DNA"/>
</dbReference>
<evidence type="ECO:0000313" key="3">
    <source>
        <dbReference type="Proteomes" id="UP000305948"/>
    </source>
</evidence>
<dbReference type="Proteomes" id="UP000305948">
    <property type="component" value="Unassembled WGS sequence"/>
</dbReference>
<feature type="compositionally biased region" description="Basic residues" evidence="1">
    <location>
        <begin position="1"/>
        <end position="14"/>
    </location>
</feature>
<reference evidence="2 3" key="1">
    <citation type="journal article" date="2019" name="Nat. Ecol. Evol.">
        <title>Megaphylogeny resolves global patterns of mushroom evolution.</title>
        <authorList>
            <person name="Varga T."/>
            <person name="Krizsan K."/>
            <person name="Foldi C."/>
            <person name="Dima B."/>
            <person name="Sanchez-Garcia M."/>
            <person name="Sanchez-Ramirez S."/>
            <person name="Szollosi G.J."/>
            <person name="Szarkandi J.G."/>
            <person name="Papp V."/>
            <person name="Albert L."/>
            <person name="Andreopoulos W."/>
            <person name="Angelini C."/>
            <person name="Antonin V."/>
            <person name="Barry K.W."/>
            <person name="Bougher N.L."/>
            <person name="Buchanan P."/>
            <person name="Buyck B."/>
            <person name="Bense V."/>
            <person name="Catcheside P."/>
            <person name="Chovatia M."/>
            <person name="Cooper J."/>
            <person name="Damon W."/>
            <person name="Desjardin D."/>
            <person name="Finy P."/>
            <person name="Geml J."/>
            <person name="Haridas S."/>
            <person name="Hughes K."/>
            <person name="Justo A."/>
            <person name="Karasinski D."/>
            <person name="Kautmanova I."/>
            <person name="Kiss B."/>
            <person name="Kocsube S."/>
            <person name="Kotiranta H."/>
            <person name="LaButti K.M."/>
            <person name="Lechner B.E."/>
            <person name="Liimatainen K."/>
            <person name="Lipzen A."/>
            <person name="Lukacs Z."/>
            <person name="Mihaltcheva S."/>
            <person name="Morgado L.N."/>
            <person name="Niskanen T."/>
            <person name="Noordeloos M.E."/>
            <person name="Ohm R.A."/>
            <person name="Ortiz-Santana B."/>
            <person name="Ovrebo C."/>
            <person name="Racz N."/>
            <person name="Riley R."/>
            <person name="Savchenko A."/>
            <person name="Shiryaev A."/>
            <person name="Soop K."/>
            <person name="Spirin V."/>
            <person name="Szebenyi C."/>
            <person name="Tomsovsky M."/>
            <person name="Tulloss R.E."/>
            <person name="Uehling J."/>
            <person name="Grigoriev I.V."/>
            <person name="Vagvolgyi C."/>
            <person name="Papp T."/>
            <person name="Martin F.M."/>
            <person name="Miettinen O."/>
            <person name="Hibbett D.S."/>
            <person name="Nagy L.G."/>
        </authorList>
    </citation>
    <scope>NUCLEOTIDE SEQUENCE [LARGE SCALE GENOMIC DNA]</scope>
    <source>
        <strain evidence="2 3">OMC1185</strain>
    </source>
</reference>
<protein>
    <submittedName>
        <fullName evidence="2">Uncharacterized protein</fullName>
    </submittedName>
</protein>